<evidence type="ECO:0000256" key="5">
    <source>
        <dbReference type="ARBA" id="ARBA00023040"/>
    </source>
</evidence>
<evidence type="ECO:0000256" key="1">
    <source>
        <dbReference type="ARBA" id="ARBA00004651"/>
    </source>
</evidence>
<feature type="compositionally biased region" description="Low complexity" evidence="9">
    <location>
        <begin position="408"/>
        <end position="417"/>
    </location>
</feature>
<evidence type="ECO:0000256" key="4">
    <source>
        <dbReference type="ARBA" id="ARBA00022989"/>
    </source>
</evidence>
<proteinExistence type="predicted"/>
<dbReference type="RefSeq" id="XP_031565158.1">
    <property type="nucleotide sequence ID" value="XM_031709298.1"/>
</dbReference>
<dbReference type="OrthoDB" id="10034726at2759"/>
<evidence type="ECO:0000313" key="13">
    <source>
        <dbReference type="RefSeq" id="XP_031565158.1"/>
    </source>
</evidence>
<comment type="subcellular location">
    <subcellularLocation>
        <location evidence="1">Cell membrane</location>
        <topology evidence="1">Multi-pass membrane protein</topology>
    </subcellularLocation>
</comment>
<keyword evidence="12" id="KW-1185">Reference proteome</keyword>
<dbReference type="PROSITE" id="PS50262">
    <property type="entry name" value="G_PROTEIN_RECEP_F1_2"/>
    <property type="match status" value="1"/>
</dbReference>
<name>A0A6P8IAI5_ACTTE</name>
<reference evidence="13" key="1">
    <citation type="submission" date="2025-08" db="UniProtKB">
        <authorList>
            <consortium name="RefSeq"/>
        </authorList>
    </citation>
    <scope>IDENTIFICATION</scope>
    <source>
        <tissue evidence="13">Tentacle</tissue>
    </source>
</reference>
<feature type="transmembrane region" description="Helical" evidence="10">
    <location>
        <begin position="303"/>
        <end position="324"/>
    </location>
</feature>
<dbReference type="GO" id="GO:0005886">
    <property type="term" value="C:plasma membrane"/>
    <property type="evidence" value="ECO:0007669"/>
    <property type="project" value="UniProtKB-SubCell"/>
</dbReference>
<keyword evidence="2" id="KW-1003">Cell membrane</keyword>
<organism evidence="12 13">
    <name type="scientific">Actinia tenebrosa</name>
    <name type="common">Australian red waratah sea anemone</name>
    <dbReference type="NCBI Taxonomy" id="6105"/>
    <lineage>
        <taxon>Eukaryota</taxon>
        <taxon>Metazoa</taxon>
        <taxon>Cnidaria</taxon>
        <taxon>Anthozoa</taxon>
        <taxon>Hexacorallia</taxon>
        <taxon>Actiniaria</taxon>
        <taxon>Actiniidae</taxon>
        <taxon>Actinia</taxon>
    </lineage>
</organism>
<feature type="transmembrane region" description="Helical" evidence="10">
    <location>
        <begin position="89"/>
        <end position="114"/>
    </location>
</feature>
<feature type="transmembrane region" description="Helical" evidence="10">
    <location>
        <begin position="344"/>
        <end position="362"/>
    </location>
</feature>
<dbReference type="GeneID" id="116300425"/>
<feature type="region of interest" description="Disordered" evidence="9">
    <location>
        <begin position="430"/>
        <end position="465"/>
    </location>
</feature>
<dbReference type="PRINTS" id="PR00237">
    <property type="entry name" value="GPCRRHODOPSN"/>
</dbReference>
<keyword evidence="4 10" id="KW-1133">Transmembrane helix</keyword>
<dbReference type="SMART" id="SM01381">
    <property type="entry name" value="7TM_GPCR_Srsx"/>
    <property type="match status" value="1"/>
</dbReference>
<evidence type="ECO:0000313" key="12">
    <source>
        <dbReference type="Proteomes" id="UP000515163"/>
    </source>
</evidence>
<protein>
    <submittedName>
        <fullName evidence="13">Phe13-bombesin receptor-like isoform X1</fullName>
    </submittedName>
</protein>
<keyword evidence="5" id="KW-0297">G-protein coupled receptor</keyword>
<dbReference type="InterPro" id="IPR000276">
    <property type="entry name" value="GPCR_Rhodpsn"/>
</dbReference>
<feature type="transmembrane region" description="Helical" evidence="10">
    <location>
        <begin position="249"/>
        <end position="274"/>
    </location>
</feature>
<dbReference type="InterPro" id="IPR017452">
    <property type="entry name" value="GPCR_Rhodpsn_7TM"/>
</dbReference>
<gene>
    <name evidence="13" type="primary">LOC116300425</name>
</gene>
<dbReference type="PANTHER" id="PTHR22752">
    <property type="entry name" value="G PROTEIN-COUPLED RECEPTOR"/>
    <property type="match status" value="1"/>
</dbReference>
<feature type="transmembrane region" description="Helical" evidence="10">
    <location>
        <begin position="204"/>
        <end position="225"/>
    </location>
</feature>
<evidence type="ECO:0000256" key="6">
    <source>
        <dbReference type="ARBA" id="ARBA00023136"/>
    </source>
</evidence>
<evidence type="ECO:0000256" key="2">
    <source>
        <dbReference type="ARBA" id="ARBA00022475"/>
    </source>
</evidence>
<evidence type="ECO:0000256" key="9">
    <source>
        <dbReference type="SAM" id="MobiDB-lite"/>
    </source>
</evidence>
<feature type="transmembrane region" description="Helical" evidence="10">
    <location>
        <begin position="166"/>
        <end position="184"/>
    </location>
</feature>
<dbReference type="GO" id="GO:0004930">
    <property type="term" value="F:G protein-coupled receptor activity"/>
    <property type="evidence" value="ECO:0007669"/>
    <property type="project" value="UniProtKB-KW"/>
</dbReference>
<feature type="domain" description="G-protein coupled receptors family 1 profile" evidence="11">
    <location>
        <begin position="105"/>
        <end position="360"/>
    </location>
</feature>
<dbReference type="Proteomes" id="UP000515163">
    <property type="component" value="Unplaced"/>
</dbReference>
<evidence type="ECO:0000256" key="7">
    <source>
        <dbReference type="ARBA" id="ARBA00023170"/>
    </source>
</evidence>
<evidence type="ECO:0000256" key="10">
    <source>
        <dbReference type="SAM" id="Phobius"/>
    </source>
</evidence>
<evidence type="ECO:0000256" key="8">
    <source>
        <dbReference type="ARBA" id="ARBA00023224"/>
    </source>
</evidence>
<feature type="compositionally biased region" description="Polar residues" evidence="9">
    <location>
        <begin position="394"/>
        <end position="407"/>
    </location>
</feature>
<dbReference type="KEGG" id="aten:116300425"/>
<keyword evidence="7" id="KW-0675">Receptor</keyword>
<accession>A0A6P8IAI5</accession>
<dbReference type="InParanoid" id="A0A6P8IAI5"/>
<evidence type="ECO:0000256" key="3">
    <source>
        <dbReference type="ARBA" id="ARBA00022692"/>
    </source>
</evidence>
<keyword evidence="6 10" id="KW-0472">Membrane</keyword>
<evidence type="ECO:0000259" key="11">
    <source>
        <dbReference type="PROSITE" id="PS50262"/>
    </source>
</evidence>
<dbReference type="SUPFAM" id="SSF81321">
    <property type="entry name" value="Family A G protein-coupled receptor-like"/>
    <property type="match status" value="1"/>
</dbReference>
<dbReference type="Pfam" id="PF00001">
    <property type="entry name" value="7tm_1"/>
    <property type="match status" value="1"/>
</dbReference>
<keyword evidence="3 10" id="KW-0812">Transmembrane</keyword>
<sequence length="632" mass="71951">MSRYPNMISTCRRGKTIAPWTIPQNARLEMKIHEATRSFLSLTNTYKMAPLANTEMLNTKIMTSSDIQNTSFLSPQHGQIVLELGAKHVILSISLVLIQFFAIFGNTMLFLVVYRKPHLRTRTNMFILNLAFADLGVAILCMPFSVITCVRQSWVFGDALCQFNGFINITFAMCSLLTLTAIGIDKYFTIVKPLDRVMTRQRALLMLAVAWVEPVLFASLPLTGFTRYEYKQGSSQCGVQNPVSLAQTIHAGLVFLVAYVIPLSIMGFAYVKIYKTARLHNRRMSHTSMTTRVSTSRSIQNQIALTIFIMLMVFIICWTPYFIYVAYITANHVTNDLTGDLGLAAYWCVFLNSALNPYIYGIRNPHFRAAFKEVWMSATRSFCSLFSNVKKRGYSNSSTTVTKTSQASPNNNVSSRSPSVLLMCSSQIAHTGSDEKSEKDVEKGCKAQEDHDLPEHSELQDKRSDYKPAHKTVENQLNYNTPLISHINQGFEDKDSCCHECSRTIREQNIHNCDDHSLLRQQCVSRNIPHGSSRRMLRPHTHPQTKPCNRLDTRTEFKMATHVRIQRRCTHAHRKSTGRTNQMIHIGPRGFNINSHVNASDSGTCQSQLSCKIRQSKENRKRRKMHWIETYL</sequence>
<dbReference type="FunCoup" id="A0A6P8IAI5">
    <property type="interactions" value="921"/>
</dbReference>
<dbReference type="Gene3D" id="1.20.1070.10">
    <property type="entry name" value="Rhodopsin 7-helix transmembrane proteins"/>
    <property type="match status" value="1"/>
</dbReference>
<feature type="transmembrane region" description="Helical" evidence="10">
    <location>
        <begin position="126"/>
        <end position="146"/>
    </location>
</feature>
<keyword evidence="8" id="KW-0807">Transducer</keyword>
<dbReference type="CDD" id="cd00637">
    <property type="entry name" value="7tm_classA_rhodopsin-like"/>
    <property type="match status" value="1"/>
</dbReference>
<feature type="compositionally biased region" description="Basic and acidic residues" evidence="9">
    <location>
        <begin position="432"/>
        <end position="465"/>
    </location>
</feature>
<dbReference type="AlphaFoldDB" id="A0A6P8IAI5"/>
<feature type="region of interest" description="Disordered" evidence="9">
    <location>
        <begin position="393"/>
        <end position="417"/>
    </location>
</feature>